<comment type="caution">
    <text evidence="1">The sequence shown here is derived from an EMBL/GenBank/DDBJ whole genome shotgun (WGS) entry which is preliminary data.</text>
</comment>
<dbReference type="Proteomes" id="UP000499080">
    <property type="component" value="Unassembled WGS sequence"/>
</dbReference>
<evidence type="ECO:0000313" key="1">
    <source>
        <dbReference type="EMBL" id="GBO12128.1"/>
    </source>
</evidence>
<name>A0A4Y2UGX6_ARAVE</name>
<dbReference type="AlphaFoldDB" id="A0A4Y2UGX6"/>
<protein>
    <submittedName>
        <fullName evidence="1">Uncharacterized protein</fullName>
    </submittedName>
</protein>
<evidence type="ECO:0000313" key="2">
    <source>
        <dbReference type="Proteomes" id="UP000499080"/>
    </source>
</evidence>
<sequence length="157" mass="17722">MDLVCIKPTCCGSSVDRISTPEPFDPESETSVPGHRGPFNFERSLKSCSHHLLEDTKSKELIVMKNCRRKSRYKQHAIYQFSEFVGLNRGQKKTTPEPATLSPNFLITPKRSCLALRHAPSPGARLVSRTRGPPLPKLRLCHKTFLIKHSRSKRISG</sequence>
<gene>
    <name evidence="1" type="ORF">AVEN_32735_1</name>
</gene>
<organism evidence="1 2">
    <name type="scientific">Araneus ventricosus</name>
    <name type="common">Orbweaver spider</name>
    <name type="synonym">Epeira ventricosa</name>
    <dbReference type="NCBI Taxonomy" id="182803"/>
    <lineage>
        <taxon>Eukaryota</taxon>
        <taxon>Metazoa</taxon>
        <taxon>Ecdysozoa</taxon>
        <taxon>Arthropoda</taxon>
        <taxon>Chelicerata</taxon>
        <taxon>Arachnida</taxon>
        <taxon>Araneae</taxon>
        <taxon>Araneomorphae</taxon>
        <taxon>Entelegynae</taxon>
        <taxon>Araneoidea</taxon>
        <taxon>Araneidae</taxon>
        <taxon>Araneus</taxon>
    </lineage>
</organism>
<dbReference type="EMBL" id="BGPR01036782">
    <property type="protein sequence ID" value="GBO12128.1"/>
    <property type="molecule type" value="Genomic_DNA"/>
</dbReference>
<keyword evidence="2" id="KW-1185">Reference proteome</keyword>
<reference evidence="1 2" key="1">
    <citation type="journal article" date="2019" name="Sci. Rep.">
        <title>Orb-weaving spider Araneus ventricosus genome elucidates the spidroin gene catalogue.</title>
        <authorList>
            <person name="Kono N."/>
            <person name="Nakamura H."/>
            <person name="Ohtoshi R."/>
            <person name="Moran D.A.P."/>
            <person name="Shinohara A."/>
            <person name="Yoshida Y."/>
            <person name="Fujiwara M."/>
            <person name="Mori M."/>
            <person name="Tomita M."/>
            <person name="Arakawa K."/>
        </authorList>
    </citation>
    <scope>NUCLEOTIDE SEQUENCE [LARGE SCALE GENOMIC DNA]</scope>
</reference>
<proteinExistence type="predicted"/>
<accession>A0A4Y2UGX6</accession>